<feature type="region of interest" description="Disordered" evidence="1">
    <location>
        <begin position="92"/>
        <end position="117"/>
    </location>
</feature>
<reference evidence="2 3" key="1">
    <citation type="submission" date="2020-12" db="EMBL/GenBank/DDBJ databases">
        <title>Geomonas sp. Red259, isolated from paddy soil.</title>
        <authorList>
            <person name="Xu Z."/>
            <person name="Zhang Z."/>
            <person name="Masuda Y."/>
            <person name="Itoh H."/>
            <person name="Senoo K."/>
        </authorList>
    </citation>
    <scope>NUCLEOTIDE SEQUENCE [LARGE SCALE GENOMIC DNA]</scope>
    <source>
        <strain evidence="2 3">Red259</strain>
    </source>
</reference>
<keyword evidence="3" id="KW-1185">Reference proteome</keyword>
<dbReference type="Proteomes" id="UP000641025">
    <property type="component" value="Unassembled WGS sequence"/>
</dbReference>
<protein>
    <submittedName>
        <fullName evidence="2">Uncharacterized protein</fullName>
    </submittedName>
</protein>
<dbReference type="RefSeq" id="WP_199394223.1">
    <property type="nucleotide sequence ID" value="NZ_JAEMHK010000003.1"/>
</dbReference>
<organism evidence="2 3">
    <name type="scientific">Geomonas propionica</name>
    <dbReference type="NCBI Taxonomy" id="2798582"/>
    <lineage>
        <taxon>Bacteria</taxon>
        <taxon>Pseudomonadati</taxon>
        <taxon>Thermodesulfobacteriota</taxon>
        <taxon>Desulfuromonadia</taxon>
        <taxon>Geobacterales</taxon>
        <taxon>Geobacteraceae</taxon>
        <taxon>Geomonas</taxon>
    </lineage>
</organism>
<sequence>MARTADEMAGILQRLYRKEFEGDYRAAFQLTWDQFRGMAGAAKLEVDYLNEVNEVLLGKGFALLTFNNSFIVAKDGDFDSTRQLPARLAERYRGEDEDADIGVPDDDEDEVDFETEE</sequence>
<comment type="caution">
    <text evidence="2">The sequence shown here is derived from an EMBL/GenBank/DDBJ whole genome shotgun (WGS) entry which is preliminary data.</text>
</comment>
<evidence type="ECO:0000256" key="1">
    <source>
        <dbReference type="SAM" id="MobiDB-lite"/>
    </source>
</evidence>
<evidence type="ECO:0000313" key="2">
    <source>
        <dbReference type="EMBL" id="MBJ6799721.1"/>
    </source>
</evidence>
<accession>A0ABS0YP10</accession>
<proteinExistence type="predicted"/>
<gene>
    <name evidence="2" type="ORF">JFN90_06175</name>
</gene>
<name>A0ABS0YP10_9BACT</name>
<feature type="compositionally biased region" description="Acidic residues" evidence="1">
    <location>
        <begin position="95"/>
        <end position="117"/>
    </location>
</feature>
<evidence type="ECO:0000313" key="3">
    <source>
        <dbReference type="Proteomes" id="UP000641025"/>
    </source>
</evidence>
<dbReference type="EMBL" id="JAEMHK010000003">
    <property type="protein sequence ID" value="MBJ6799721.1"/>
    <property type="molecule type" value="Genomic_DNA"/>
</dbReference>